<evidence type="ECO:0000256" key="3">
    <source>
        <dbReference type="ARBA" id="ARBA00022574"/>
    </source>
</evidence>
<dbReference type="InterPro" id="IPR001680">
    <property type="entry name" value="WD40_rpt"/>
</dbReference>
<keyword evidence="2" id="KW-0963">Cytoplasm</keyword>
<feature type="region of interest" description="Disordered" evidence="10">
    <location>
        <begin position="28"/>
        <end position="58"/>
    </location>
</feature>
<dbReference type="InterPro" id="IPR015943">
    <property type="entry name" value="WD40/YVTN_repeat-like_dom_sf"/>
</dbReference>
<dbReference type="PANTHER" id="PTHR14885:SF3">
    <property type="entry name" value="CILIA- AND FLAGELLA-ASSOCIATED PROTEIN 44"/>
    <property type="match status" value="1"/>
</dbReference>
<keyword evidence="6" id="KW-0206">Cytoskeleton</keyword>
<name>A0A1B6FQT9_9HEMI</name>
<dbReference type="SUPFAM" id="SSF50978">
    <property type="entry name" value="WD40 repeat-like"/>
    <property type="match status" value="2"/>
</dbReference>
<proteinExistence type="predicted"/>
<feature type="non-terminal residue" evidence="11">
    <location>
        <position position="1"/>
    </location>
</feature>
<organism evidence="11">
    <name type="scientific">Cuerna arida</name>
    <dbReference type="NCBI Taxonomy" id="1464854"/>
    <lineage>
        <taxon>Eukaryota</taxon>
        <taxon>Metazoa</taxon>
        <taxon>Ecdysozoa</taxon>
        <taxon>Arthropoda</taxon>
        <taxon>Hexapoda</taxon>
        <taxon>Insecta</taxon>
        <taxon>Pterygota</taxon>
        <taxon>Neoptera</taxon>
        <taxon>Paraneoptera</taxon>
        <taxon>Hemiptera</taxon>
        <taxon>Auchenorrhyncha</taxon>
        <taxon>Membracoidea</taxon>
        <taxon>Cicadellidae</taxon>
        <taxon>Cicadellinae</taxon>
        <taxon>Proconiini</taxon>
        <taxon>Cuerna</taxon>
    </lineage>
</organism>
<comment type="subcellular location">
    <subcellularLocation>
        <location evidence="1">Cytoplasm</location>
        <location evidence="1">Cytoskeleton</location>
        <location evidence="1">Cilium axoneme</location>
    </subcellularLocation>
</comment>
<feature type="non-terminal residue" evidence="11">
    <location>
        <position position="1917"/>
    </location>
</feature>
<reference evidence="11" key="1">
    <citation type="submission" date="2015-11" db="EMBL/GenBank/DDBJ databases">
        <title>De novo transcriptome assembly of four potential Pierce s Disease insect vectors from Arizona vineyards.</title>
        <authorList>
            <person name="Tassone E.E."/>
        </authorList>
    </citation>
    <scope>NUCLEOTIDE SEQUENCE</scope>
</reference>
<feature type="coiled-coil region" evidence="9">
    <location>
        <begin position="1708"/>
        <end position="1749"/>
    </location>
</feature>
<feature type="repeat" description="WD" evidence="8">
    <location>
        <begin position="525"/>
        <end position="550"/>
    </location>
</feature>
<keyword evidence="7" id="KW-0966">Cell projection</keyword>
<dbReference type="PANTHER" id="PTHR14885">
    <property type="entry name" value="CILIA- AND FLAGELLA-ASSOCIATED PROTEIN 43-RELATED"/>
    <property type="match status" value="1"/>
</dbReference>
<keyword evidence="3 8" id="KW-0853">WD repeat</keyword>
<dbReference type="SMART" id="SM00320">
    <property type="entry name" value="WD40"/>
    <property type="match status" value="6"/>
</dbReference>
<sequence length="1917" mass="218694">ICVITVSIWLHITEKALPKTFYPNMSGRDLSEASTEEDEAIRSEKESGDETSRSSSVSTASVKQVLEVPPEIRRLSKSVSFDYSFSYDCRQPFNLCVADETTLVFYSGCLIHIFDIADREFTFRRSLNKSGIGHIAKNPVEDHLAVGEKCVNPLIIIYSWPTFDVVSKMSGGTTRAYSHLGYSPDGNMLVSQGKEPDHLITIWDWKEAHIILRVKSHGQDVFNAEFSQFVPGQLTSSGLGHIKFWKMAKTFTGLKLQGELGRFGKTEICDILGVCAMPDEKVISGSEWGNLLAWEDKLIKLEVRQKAKGNCHTAPISQILYNPLAEDIISVGMDGWVKMWTRATIDAADPPDEEGWFLEMQPLLELEVKDEISQAKLMSICKKSSNPLDHDWFGQDADGGIWSLNLSPEGNVPERLFTCHSGAVADLAPSPIGHYVASLGSNGCLLIHDIVQRELLLTKRFKAPGTSLLWMPIHVEASGAVLVGGFADGMVRMFVVSLRAFQRAHHSSIRSSAAHLEFINMIQRVKAHNAPVTVVSLNPRGSILVSGSEDCTFFIHQILPKREYIILIPIGFVELLAPIRYITWRPQANAGALVACVNGTLHEVTLPERPSSINSATYSLNMYKESLLFKSVKSELIRADELRAIELKKQEKLERKRAELAKIKANNPNLDINEELYLMDSDEELEFPPLYYPEKPSPILFVIVLPNDNLLLSMGDYDCGYLYEYAFGVAGPVKSDPVPDALNIPIHCYTYLCDGQVLALGLDNGIVRLVHCEEGVANLTMYYDLHMHDPEQGAVRRLTTSHDGSYLYSCGADGNIFSYTINRWGLVTPMASSLASRAGSIYVSASIPRDVVTDESGESEPSLEQTRRNAEKLLQLRLAEERKEDVRRKLANLKTGFDYLLQRNDMLPASQILPHSTFELDERITAALRDKMAADMALTIRKIAFQVATARLLVKKMQNYFVDGIASLDVTVRAIKNEALRVKAFTHNKLTSAFLKAEIGMAVLLEAKPVLSQITLDTSSRGSSSVIAMSRRESGIDSMLKTQPYYSKLSLKARKAVIKYNLQKLKRERRQILWQNFLELKPDINADDPEDIIKFEYALENIGDFKLKASDTYRVPEKKRVSPAQKYWQMLSLHKEIFTTKEAFNKKVCQVRDSKIALVRRFKQLYHDLDTIQKELNPDLKKERLPVPKCYLKNNFPEHIFRLEFGADPQIYNPVSKPYDEEYFVLRVDCEEPAPTKISRSSLMYWRQSLTADELISLSDQDDKETPWEYEMRVLRMIRLMLEQDQIIKEMQDGVDQFDHMLERLSIDRLRYARDIKVMEIYQLTLHQELIVINSYAGREQEITSRINTVVAVRNDKLRQKIVIQDQIESKQSDVLLWQLKLTDLQEEVAGKLENNRFITFLSRLFKKKRAVKKSEDSDSESSESDDESDEDYDDDEDENAIPLKLDDNVCPEGCDEDLYKDIVRSRVLKYDIEDCMSELRKQLDEHQKELQVCNKELAKLEVVVQETNKELEILQFEKQQKLNEIETVVVLNLSQFRHFRTPSLPEEGLVLNPLVFHNEILCTLAGRVHELEKETEQEQVKIGQLKALMQRLDVRRKEMKKIKSTMKKAINEEILKKFGELIDVDVMEDVVLKKMIAQARSDYMVQQIRKKYDKIVAEEKIKLCDREDELLRIQKENTRRLRLQTMLEQEMIRLKELMRIQSINKDKTITVAELETHERDLKQLEEVLKDQLEVRSQLQEEIRQLSYKCTPPVKRRLVAKMLPVETKGPLLDSEVTLEQEAEEVEMVVEIDVDEVEAKRSLRLSTEDNEEVEEEEIAGVEMPMETVEIIDNVLRRLASGSSAYDVAVTLVDDLLSFPRQGGVDKRASAFDCAMKLVEELVQFTTKDDTGDVEHVEYLAGDLLKITQEEGENLDAAD</sequence>
<dbReference type="InterPro" id="IPR036322">
    <property type="entry name" value="WD40_repeat_dom_sf"/>
</dbReference>
<evidence type="ECO:0000256" key="2">
    <source>
        <dbReference type="ARBA" id="ARBA00022490"/>
    </source>
</evidence>
<evidence type="ECO:0000256" key="8">
    <source>
        <dbReference type="PROSITE-ProRule" id="PRU00221"/>
    </source>
</evidence>
<feature type="compositionally biased region" description="Acidic residues" evidence="10">
    <location>
        <begin position="1418"/>
        <end position="1440"/>
    </location>
</feature>
<keyword evidence="5 9" id="KW-0175">Coiled coil</keyword>
<evidence type="ECO:0000256" key="6">
    <source>
        <dbReference type="ARBA" id="ARBA00023212"/>
    </source>
</evidence>
<evidence type="ECO:0008006" key="12">
    <source>
        <dbReference type="Google" id="ProtNLM"/>
    </source>
</evidence>
<accession>A0A1B6FQT9</accession>
<evidence type="ECO:0000256" key="10">
    <source>
        <dbReference type="SAM" id="MobiDB-lite"/>
    </source>
</evidence>
<evidence type="ECO:0000256" key="7">
    <source>
        <dbReference type="ARBA" id="ARBA00023273"/>
    </source>
</evidence>
<dbReference type="GO" id="GO:0005930">
    <property type="term" value="C:axoneme"/>
    <property type="evidence" value="ECO:0007669"/>
    <property type="project" value="UniProtKB-SubCell"/>
</dbReference>
<feature type="coiled-coil region" evidence="9">
    <location>
        <begin position="863"/>
        <end position="896"/>
    </location>
</feature>
<evidence type="ECO:0000256" key="4">
    <source>
        <dbReference type="ARBA" id="ARBA00022737"/>
    </source>
</evidence>
<dbReference type="PROSITE" id="PS50082">
    <property type="entry name" value="WD_REPEATS_2"/>
    <property type="match status" value="1"/>
</dbReference>
<dbReference type="Gene3D" id="2.130.10.10">
    <property type="entry name" value="YVTN repeat-like/Quinoprotein amine dehydrogenase"/>
    <property type="match status" value="4"/>
</dbReference>
<feature type="region of interest" description="Disordered" evidence="10">
    <location>
        <begin position="1415"/>
        <end position="1447"/>
    </location>
</feature>
<evidence type="ECO:0000313" key="11">
    <source>
        <dbReference type="EMBL" id="JAS52509.1"/>
    </source>
</evidence>
<feature type="coiled-coil region" evidence="9">
    <location>
        <begin position="1477"/>
        <end position="1525"/>
    </location>
</feature>
<evidence type="ECO:0000256" key="1">
    <source>
        <dbReference type="ARBA" id="ARBA00004430"/>
    </source>
</evidence>
<dbReference type="EMBL" id="GECZ01017260">
    <property type="protein sequence ID" value="JAS52509.1"/>
    <property type="molecule type" value="Transcribed_RNA"/>
</dbReference>
<evidence type="ECO:0000256" key="5">
    <source>
        <dbReference type="ARBA" id="ARBA00023054"/>
    </source>
</evidence>
<dbReference type="GO" id="GO:0003341">
    <property type="term" value="P:cilium movement"/>
    <property type="evidence" value="ECO:0007669"/>
    <property type="project" value="UniProtKB-ARBA"/>
</dbReference>
<dbReference type="Pfam" id="PF00400">
    <property type="entry name" value="WD40"/>
    <property type="match status" value="2"/>
</dbReference>
<protein>
    <recommendedName>
        <fullName evidence="12">Cilia- and flagella-associated protein 44</fullName>
    </recommendedName>
</protein>
<evidence type="ECO:0000256" key="9">
    <source>
        <dbReference type="SAM" id="Coils"/>
    </source>
</evidence>
<gene>
    <name evidence="11" type="ORF">g.23961</name>
</gene>
<keyword evidence="4" id="KW-0677">Repeat</keyword>
<feature type="compositionally biased region" description="Basic and acidic residues" evidence="10">
    <location>
        <begin position="40"/>
        <end position="52"/>
    </location>
</feature>